<dbReference type="AlphaFoldDB" id="A0A4D4JHJ2"/>
<dbReference type="PANTHER" id="PTHR32125">
    <property type="entry name" value="2-C-METHYL-D-ERYTHRITOL 4-PHOSPHATE CYTIDYLYLTRANSFERASE, CHLOROPLASTIC"/>
    <property type="match status" value="1"/>
</dbReference>
<dbReference type="SUPFAM" id="SSF53448">
    <property type="entry name" value="Nucleotide-diphospho-sugar transferases"/>
    <property type="match status" value="1"/>
</dbReference>
<reference evidence="10" key="1">
    <citation type="submission" date="2019-04" db="EMBL/GenBank/DDBJ databases">
        <title>Draft genome sequence of Pseudonocardiaceae bacterium SL3-2-4.</title>
        <authorList>
            <person name="Ningsih F."/>
            <person name="Yokota A."/>
            <person name="Sakai Y."/>
            <person name="Nanatani K."/>
            <person name="Yabe S."/>
            <person name="Oetari A."/>
            <person name="Sjamsuridzal W."/>
        </authorList>
    </citation>
    <scope>NUCLEOTIDE SEQUENCE [LARGE SCALE GENOMIC DNA]</scope>
    <source>
        <strain evidence="10">SL3-2-4</strain>
    </source>
</reference>
<feature type="site" description="Positions MEP for the nucleophilic attack" evidence="7">
    <location>
        <position position="220"/>
    </location>
</feature>
<dbReference type="GO" id="GO:0019288">
    <property type="term" value="P:isopentenyl diphosphate biosynthetic process, methylerythritol 4-phosphate pathway"/>
    <property type="evidence" value="ECO:0007669"/>
    <property type="project" value="UniProtKB-UniRule"/>
</dbReference>
<protein>
    <recommendedName>
        <fullName evidence="7">2-C-methyl-D-erythritol 4-phosphate cytidylyltransferase</fullName>
        <ecNumber evidence="7">2.7.7.60</ecNumber>
    </recommendedName>
    <alternativeName>
        <fullName evidence="7">4-diphosphocytidyl-2C-methyl-D-erythritol synthase</fullName>
    </alternativeName>
    <alternativeName>
        <fullName evidence="7">MEP cytidylyltransferase</fullName>
        <shortName evidence="7">MCT</shortName>
    </alternativeName>
</protein>
<feature type="site" description="Transition state stabilizer" evidence="7">
    <location>
        <position position="78"/>
    </location>
</feature>
<dbReference type="Gene3D" id="3.90.550.10">
    <property type="entry name" value="Spore Coat Polysaccharide Biosynthesis Protein SpsA, Chain A"/>
    <property type="match status" value="1"/>
</dbReference>
<evidence type="ECO:0000256" key="1">
    <source>
        <dbReference type="ARBA" id="ARBA00001282"/>
    </source>
</evidence>
<proteinExistence type="inferred from homology"/>
<dbReference type="EMBL" id="BJFL01000040">
    <property type="protein sequence ID" value="GDY33357.1"/>
    <property type="molecule type" value="Genomic_DNA"/>
</dbReference>
<dbReference type="UniPathway" id="UPA00056">
    <property type="reaction ID" value="UER00093"/>
</dbReference>
<comment type="function">
    <text evidence="7">Catalyzes the formation of 4-diphosphocytidyl-2-C-methyl-D-erythritol from CTP and 2-C-methyl-D-erythritol 4-phosphate (MEP).</text>
</comment>
<feature type="site" description="Positions MEP for the nucleophilic attack" evidence="7">
    <location>
        <position position="277"/>
    </location>
</feature>
<dbReference type="GO" id="GO:0050518">
    <property type="term" value="F:2-C-methyl-D-erythritol 4-phosphate cytidylyltransferase activity"/>
    <property type="evidence" value="ECO:0007669"/>
    <property type="project" value="UniProtKB-UniRule"/>
</dbReference>
<dbReference type="CDD" id="cd02516">
    <property type="entry name" value="CDP-ME_synthetase"/>
    <property type="match status" value="1"/>
</dbReference>
<evidence type="ECO:0000256" key="7">
    <source>
        <dbReference type="HAMAP-Rule" id="MF_00108"/>
    </source>
</evidence>
<evidence type="ECO:0000256" key="2">
    <source>
        <dbReference type="ARBA" id="ARBA00004787"/>
    </source>
</evidence>
<comment type="caution">
    <text evidence="9">The sequence shown here is derived from an EMBL/GenBank/DDBJ whole genome shotgun (WGS) entry which is preliminary data.</text>
</comment>
<organism evidence="9 10">
    <name type="scientific">Gandjariella thermophila</name>
    <dbReference type="NCBI Taxonomy" id="1931992"/>
    <lineage>
        <taxon>Bacteria</taxon>
        <taxon>Bacillati</taxon>
        <taxon>Actinomycetota</taxon>
        <taxon>Actinomycetes</taxon>
        <taxon>Pseudonocardiales</taxon>
        <taxon>Pseudonocardiaceae</taxon>
        <taxon>Gandjariella</taxon>
    </lineage>
</organism>
<feature type="region of interest" description="Disordered" evidence="8">
    <location>
        <begin position="1"/>
        <end position="44"/>
    </location>
</feature>
<evidence type="ECO:0000256" key="5">
    <source>
        <dbReference type="ARBA" id="ARBA00022695"/>
    </source>
</evidence>
<keyword evidence="4 7" id="KW-0808">Transferase</keyword>
<dbReference type="PANTHER" id="PTHR32125:SF4">
    <property type="entry name" value="2-C-METHYL-D-ERYTHRITOL 4-PHOSPHATE CYTIDYLYLTRANSFERASE, CHLOROPLASTIC"/>
    <property type="match status" value="1"/>
</dbReference>
<dbReference type="Proteomes" id="UP000298860">
    <property type="component" value="Unassembled WGS sequence"/>
</dbReference>
<dbReference type="PROSITE" id="PS01295">
    <property type="entry name" value="ISPD"/>
    <property type="match status" value="1"/>
</dbReference>
<comment type="pathway">
    <text evidence="2 7">Isoprenoid biosynthesis; isopentenyl diphosphate biosynthesis via DXP pathway; isopentenyl diphosphate from 1-deoxy-D-xylulose 5-phosphate: step 2/6.</text>
</comment>
<evidence type="ECO:0000313" key="10">
    <source>
        <dbReference type="Proteomes" id="UP000298860"/>
    </source>
</evidence>
<dbReference type="InterPro" id="IPR029044">
    <property type="entry name" value="Nucleotide-diphossugar_trans"/>
</dbReference>
<dbReference type="InterPro" id="IPR001228">
    <property type="entry name" value="IspD"/>
</dbReference>
<dbReference type="InterPro" id="IPR050088">
    <property type="entry name" value="IspD/TarI_cytidylyltransf_bact"/>
</dbReference>
<keyword evidence="10" id="KW-1185">Reference proteome</keyword>
<sequence>MTHFRLSGARGADRMPLGSARENLTRPPGRSGPVDPVPGAPGRASIRAVAGTDRAAAGGRRNGPSAAAIVLASGSGTRVGADLNKVYLPLAGRRLVSWSVNTLAGVPEIGFVVLVIRPEDARHARWVLDREIDAEVEVVHGGATRQESELCALRHLAGRIDAGQIDTVLIHDAARPLVGDALVAAVLHAAREHGGAVPGVPRDDLVAVTPEGDQVTEVPRERLVAVQTPQGFRAAPLLAAYEAAAREGFVGTDTASCMERFSDVAVRVVAGDERNLKVTYPHDLLVAEKVLASSGGAAADREE</sequence>
<evidence type="ECO:0000256" key="4">
    <source>
        <dbReference type="ARBA" id="ARBA00022679"/>
    </source>
</evidence>
<gene>
    <name evidence="7" type="primary">ispD</name>
    <name evidence="9" type="ORF">GTS_49900</name>
</gene>
<keyword evidence="5 7" id="KW-0548">Nucleotidyltransferase</keyword>
<accession>A0A4D4JHJ2</accession>
<dbReference type="NCBIfam" id="TIGR00453">
    <property type="entry name" value="ispD"/>
    <property type="match status" value="1"/>
</dbReference>
<feature type="site" description="Transition state stabilizer" evidence="7">
    <location>
        <position position="85"/>
    </location>
</feature>
<evidence type="ECO:0000256" key="6">
    <source>
        <dbReference type="ARBA" id="ARBA00023229"/>
    </source>
</evidence>
<comment type="catalytic activity">
    <reaction evidence="1 7">
        <text>2-C-methyl-D-erythritol 4-phosphate + CTP + H(+) = 4-CDP-2-C-methyl-D-erythritol + diphosphate</text>
        <dbReference type="Rhea" id="RHEA:13429"/>
        <dbReference type="ChEBI" id="CHEBI:15378"/>
        <dbReference type="ChEBI" id="CHEBI:33019"/>
        <dbReference type="ChEBI" id="CHEBI:37563"/>
        <dbReference type="ChEBI" id="CHEBI:57823"/>
        <dbReference type="ChEBI" id="CHEBI:58262"/>
        <dbReference type="EC" id="2.7.7.60"/>
    </reaction>
</comment>
<keyword evidence="6 7" id="KW-0414">Isoprene biosynthesis</keyword>
<dbReference type="InterPro" id="IPR034683">
    <property type="entry name" value="IspD/TarI"/>
</dbReference>
<evidence type="ECO:0000256" key="8">
    <source>
        <dbReference type="SAM" id="MobiDB-lite"/>
    </source>
</evidence>
<name>A0A4D4JHJ2_9PSEU</name>
<evidence type="ECO:0000313" key="9">
    <source>
        <dbReference type="EMBL" id="GDY33357.1"/>
    </source>
</evidence>
<dbReference type="Pfam" id="PF01128">
    <property type="entry name" value="IspD"/>
    <property type="match status" value="1"/>
</dbReference>
<comment type="similarity">
    <text evidence="3 7">Belongs to the IspD/TarI cytidylyltransferase family. IspD subfamily.</text>
</comment>
<dbReference type="HAMAP" id="MF_00108">
    <property type="entry name" value="IspD"/>
    <property type="match status" value="1"/>
</dbReference>
<evidence type="ECO:0000256" key="3">
    <source>
        <dbReference type="ARBA" id="ARBA00009789"/>
    </source>
</evidence>
<dbReference type="InterPro" id="IPR018294">
    <property type="entry name" value="ISPD_synthase_CS"/>
</dbReference>
<dbReference type="EC" id="2.7.7.60" evidence="7"/>
<dbReference type="FunFam" id="3.90.550.10:FF:000003">
    <property type="entry name" value="2-C-methyl-D-erythritol 4-phosphate cytidylyltransferase"/>
    <property type="match status" value="1"/>
</dbReference>